<gene>
    <name evidence="2" type="ORF">THAPSDRAFT_6404</name>
</gene>
<reference evidence="2 3" key="1">
    <citation type="journal article" date="2004" name="Science">
        <title>The genome of the diatom Thalassiosira pseudonana: ecology, evolution, and metabolism.</title>
        <authorList>
            <person name="Armbrust E.V."/>
            <person name="Berges J.A."/>
            <person name="Bowler C."/>
            <person name="Green B.R."/>
            <person name="Martinez D."/>
            <person name="Putnam N.H."/>
            <person name="Zhou S."/>
            <person name="Allen A.E."/>
            <person name="Apt K.E."/>
            <person name="Bechner M."/>
            <person name="Brzezinski M.A."/>
            <person name="Chaal B.K."/>
            <person name="Chiovitti A."/>
            <person name="Davis A.K."/>
            <person name="Demarest M.S."/>
            <person name="Detter J.C."/>
            <person name="Glavina T."/>
            <person name="Goodstein D."/>
            <person name="Hadi M.Z."/>
            <person name="Hellsten U."/>
            <person name="Hildebrand M."/>
            <person name="Jenkins B.D."/>
            <person name="Jurka J."/>
            <person name="Kapitonov V.V."/>
            <person name="Kroger N."/>
            <person name="Lau W.W."/>
            <person name="Lane T.W."/>
            <person name="Larimer F.W."/>
            <person name="Lippmeier J.C."/>
            <person name="Lucas S."/>
            <person name="Medina M."/>
            <person name="Montsant A."/>
            <person name="Obornik M."/>
            <person name="Parker M.S."/>
            <person name="Palenik B."/>
            <person name="Pazour G.J."/>
            <person name="Richardson P.M."/>
            <person name="Rynearson T.A."/>
            <person name="Saito M.A."/>
            <person name="Schwartz D.C."/>
            <person name="Thamatrakoln K."/>
            <person name="Valentin K."/>
            <person name="Vardi A."/>
            <person name="Wilkerson F.P."/>
            <person name="Rokhsar D.S."/>
        </authorList>
    </citation>
    <scope>NUCLEOTIDE SEQUENCE [LARGE SCALE GENOMIC DNA]</scope>
    <source>
        <strain evidence="2 3">CCMP1335</strain>
    </source>
</reference>
<dbReference type="HOGENOM" id="CLU_340546_0_0_1"/>
<feature type="region of interest" description="Disordered" evidence="1">
    <location>
        <begin position="524"/>
        <end position="558"/>
    </location>
</feature>
<dbReference type="AlphaFoldDB" id="B8C481"/>
<feature type="region of interest" description="Disordered" evidence="1">
    <location>
        <begin position="471"/>
        <end position="510"/>
    </location>
</feature>
<dbReference type="InParanoid" id="B8C481"/>
<dbReference type="eggNOG" id="ENOG502TN2C">
    <property type="taxonomic scope" value="Eukaryota"/>
</dbReference>
<name>B8C481_THAPS</name>
<protein>
    <submittedName>
        <fullName evidence="2">Uncharacterized protein</fullName>
    </submittedName>
</protein>
<feature type="region of interest" description="Disordered" evidence="1">
    <location>
        <begin position="127"/>
        <end position="147"/>
    </location>
</feature>
<dbReference type="RefSeq" id="XP_002291568.1">
    <property type="nucleotide sequence ID" value="XM_002291532.1"/>
</dbReference>
<feature type="region of interest" description="Disordered" evidence="1">
    <location>
        <begin position="308"/>
        <end position="328"/>
    </location>
</feature>
<feature type="region of interest" description="Disordered" evidence="1">
    <location>
        <begin position="421"/>
        <end position="441"/>
    </location>
</feature>
<feature type="compositionally biased region" description="Polar residues" evidence="1">
    <location>
        <begin position="493"/>
        <end position="507"/>
    </location>
</feature>
<dbReference type="OMA" id="YSHEMED"/>
<feature type="region of interest" description="Disordered" evidence="1">
    <location>
        <begin position="813"/>
        <end position="834"/>
    </location>
</feature>
<evidence type="ECO:0000256" key="1">
    <source>
        <dbReference type="SAM" id="MobiDB-lite"/>
    </source>
</evidence>
<evidence type="ECO:0000313" key="3">
    <source>
        <dbReference type="Proteomes" id="UP000001449"/>
    </source>
</evidence>
<proteinExistence type="predicted"/>
<feature type="region of interest" description="Disordered" evidence="1">
    <location>
        <begin position="1"/>
        <end position="39"/>
    </location>
</feature>
<feature type="compositionally biased region" description="Acidic residues" evidence="1">
    <location>
        <begin position="427"/>
        <end position="437"/>
    </location>
</feature>
<feature type="compositionally biased region" description="Polar residues" evidence="1">
    <location>
        <begin position="528"/>
        <end position="547"/>
    </location>
</feature>
<dbReference type="Proteomes" id="UP000001449">
    <property type="component" value="Chromosome 6"/>
</dbReference>
<dbReference type="GeneID" id="7453313"/>
<sequence length="834" mass="92455">MSLASAAKVGGMRQVSSTGNMLDLSNGEKETPKRWKRRDNTSWVHTSLDCDATNGWGNNSIDVDDIILGTPYAQEHKNYHTADFMISSTSSLEDDNINTSDATNHSGGPRKVVLLKTNRKDRVLSTAQRQTLADSVPSPFPKAQQSPQWVDSLQILAANAASDQLSSTPLSSALSLPTSSAKQQKQQRPPKPQSVWVENHRKERVSRQSQRKSHKKISTSSLSRVYESASSADDRSHRRSVQKPNLKRVSTAPSTFQPPKASVVDDELMNRAFSIRENLRHYEMQELAAEAERAAESGQKKFVGSASKFVTEETPPPKPPIGNGRIYSERDNNEDFVLSPYEPQTPMTRQSSFAHHHDLPPMDYTPSSYFSKKKIRVTALREFSEVVPDFRKMHNNIRIHLGQEGVDAGVLPDEEQHQLLRKNDTQETIEEEDDDNDSLASSLNAAGSITSFSSYAVASLKGIVDYVGGSKSVSGSHAASTSSTHYRAKSLGIPTQNNSMSPQNDKSIYSRPLSRGSLELEMERDTLLSKQSSLSGPSVLETNVTENSDSDDSSVELYGRKTTTASSLLNGMEGRMSPHSQQQGSVATWDNVYSRSLSEPADKILQRRKLFGGSHANHAFEDDKSQAPSIATLPLSPAAVKETSEKVAKFFSRIHNKFSRSPDDSTKKNDEENNKEFISNFFYTGQNAKIVNSKGISNLKLDINPDRKRADGFCISGCGQSDLLSSCETVGNMFDVILNWFSERGGDCESGTAHSSTIDPKSPQIVLHQSWIKTWQTDSAYSGQRMFFMPPRLSVPEGEIIYQYSHEMEDPTEVKRLEHSSSLVEESDGRRGRR</sequence>
<feature type="compositionally biased region" description="Low complexity" evidence="1">
    <location>
        <begin position="168"/>
        <end position="187"/>
    </location>
</feature>
<dbReference type="KEGG" id="tps:THAPSDRAFT_6404"/>
<feature type="region of interest" description="Disordered" evidence="1">
    <location>
        <begin position="168"/>
        <end position="261"/>
    </location>
</feature>
<feature type="compositionally biased region" description="Low complexity" evidence="1">
    <location>
        <begin position="471"/>
        <end position="485"/>
    </location>
</feature>
<dbReference type="PaxDb" id="35128-Thaps6404"/>
<evidence type="ECO:0000313" key="2">
    <source>
        <dbReference type="EMBL" id="EED91675.1"/>
    </source>
</evidence>
<organism evidence="2 3">
    <name type="scientific">Thalassiosira pseudonana</name>
    <name type="common">Marine diatom</name>
    <name type="synonym">Cyclotella nana</name>
    <dbReference type="NCBI Taxonomy" id="35128"/>
    <lineage>
        <taxon>Eukaryota</taxon>
        <taxon>Sar</taxon>
        <taxon>Stramenopiles</taxon>
        <taxon>Ochrophyta</taxon>
        <taxon>Bacillariophyta</taxon>
        <taxon>Coscinodiscophyceae</taxon>
        <taxon>Thalassiosirophycidae</taxon>
        <taxon>Thalassiosirales</taxon>
        <taxon>Thalassiosiraceae</taxon>
        <taxon>Thalassiosira</taxon>
    </lineage>
</organism>
<dbReference type="EMBL" id="CM000643">
    <property type="protein sequence ID" value="EED91675.1"/>
    <property type="molecule type" value="Genomic_DNA"/>
</dbReference>
<accession>B8C481</accession>
<keyword evidence="3" id="KW-1185">Reference proteome</keyword>
<reference evidence="2 3" key="2">
    <citation type="journal article" date="2008" name="Nature">
        <title>The Phaeodactylum genome reveals the evolutionary history of diatom genomes.</title>
        <authorList>
            <person name="Bowler C."/>
            <person name="Allen A.E."/>
            <person name="Badger J.H."/>
            <person name="Grimwood J."/>
            <person name="Jabbari K."/>
            <person name="Kuo A."/>
            <person name="Maheswari U."/>
            <person name="Martens C."/>
            <person name="Maumus F."/>
            <person name="Otillar R.P."/>
            <person name="Rayko E."/>
            <person name="Salamov A."/>
            <person name="Vandepoele K."/>
            <person name="Beszteri B."/>
            <person name="Gruber A."/>
            <person name="Heijde M."/>
            <person name="Katinka M."/>
            <person name="Mock T."/>
            <person name="Valentin K."/>
            <person name="Verret F."/>
            <person name="Berges J.A."/>
            <person name="Brownlee C."/>
            <person name="Cadoret J.P."/>
            <person name="Chiovitti A."/>
            <person name="Choi C.J."/>
            <person name="Coesel S."/>
            <person name="De Martino A."/>
            <person name="Detter J.C."/>
            <person name="Durkin C."/>
            <person name="Falciatore A."/>
            <person name="Fournet J."/>
            <person name="Haruta M."/>
            <person name="Huysman M.J."/>
            <person name="Jenkins B.D."/>
            <person name="Jiroutova K."/>
            <person name="Jorgensen R.E."/>
            <person name="Joubert Y."/>
            <person name="Kaplan A."/>
            <person name="Kroger N."/>
            <person name="Kroth P.G."/>
            <person name="La Roche J."/>
            <person name="Lindquist E."/>
            <person name="Lommer M."/>
            <person name="Martin-Jezequel V."/>
            <person name="Lopez P.J."/>
            <person name="Lucas S."/>
            <person name="Mangogna M."/>
            <person name="McGinnis K."/>
            <person name="Medlin L.K."/>
            <person name="Montsant A."/>
            <person name="Oudot-Le Secq M.P."/>
            <person name="Napoli C."/>
            <person name="Obornik M."/>
            <person name="Parker M.S."/>
            <person name="Petit J.L."/>
            <person name="Porcel B.M."/>
            <person name="Poulsen N."/>
            <person name="Robison M."/>
            <person name="Rychlewski L."/>
            <person name="Rynearson T.A."/>
            <person name="Schmutz J."/>
            <person name="Shapiro H."/>
            <person name="Siaut M."/>
            <person name="Stanley M."/>
            <person name="Sussman M.R."/>
            <person name="Taylor A.R."/>
            <person name="Vardi A."/>
            <person name="von Dassow P."/>
            <person name="Vyverman W."/>
            <person name="Willis A."/>
            <person name="Wyrwicz L.S."/>
            <person name="Rokhsar D.S."/>
            <person name="Weissenbach J."/>
            <person name="Armbrust E.V."/>
            <person name="Green B.R."/>
            <person name="Van de Peer Y."/>
            <person name="Grigoriev I.V."/>
        </authorList>
    </citation>
    <scope>NUCLEOTIDE SEQUENCE [LARGE SCALE GENOMIC DNA]</scope>
    <source>
        <strain evidence="2 3">CCMP1335</strain>
    </source>
</reference>